<dbReference type="InterPro" id="IPR002716">
    <property type="entry name" value="PIN_dom"/>
</dbReference>
<reference evidence="7 8" key="1">
    <citation type="submission" date="2021-04" db="EMBL/GenBank/DDBJ databases">
        <title>Genomics, taxonomy and metabolism of representatives of sulfur bacteria of the genus Thiothrix: Thiothrix fructosivorans QT, Thiothrix unzii A1T and three new species, Thiothrix subterranea sp. nov., Thiothrix litoralis sp. nov. and 'Candidatus Thiothrix anitrata' sp. nov.</title>
        <authorList>
            <person name="Ravin N.V."/>
            <person name="Smolyakov D."/>
            <person name="Rudenko T.S."/>
            <person name="Mardanov A.V."/>
            <person name="Beletsky A.V."/>
            <person name="Markov N.D."/>
            <person name="Fomenkov A.I."/>
            <person name="Roberts R.J."/>
            <person name="Karnachuk O.V."/>
            <person name="Novikov A."/>
            <person name="Grabovich M.Y."/>
        </authorList>
    </citation>
    <scope>NUCLEOTIDE SEQUENCE [LARGE SCALE GENOMIC DNA]</scope>
    <source>
        <strain evidence="7 8">AS</strain>
    </source>
</reference>
<name>A0ABX7WU38_9GAMM</name>
<evidence type="ECO:0000256" key="5">
    <source>
        <dbReference type="ARBA" id="ARBA00022842"/>
    </source>
</evidence>
<keyword evidence="1" id="KW-1277">Toxin-antitoxin system</keyword>
<dbReference type="Gene3D" id="3.40.50.1010">
    <property type="entry name" value="5'-nuclease"/>
    <property type="match status" value="1"/>
</dbReference>
<keyword evidence="4" id="KW-0378">Hydrolase</keyword>
<keyword evidence="5" id="KW-0460">Magnesium</keyword>
<sequence>MIFVDSSVWIDYFNGKSTPQSDWLDHLLGTQPVATGELVLTEVLQGFKQDKEYAQAKELLLTLDYFTMLDQSIALKSADNFRALRKRGITVRETIDVLIATFCIEKNLPLLESDGDFTPFHEYFSLKNALPHH</sequence>
<evidence type="ECO:0000256" key="1">
    <source>
        <dbReference type="ARBA" id="ARBA00022649"/>
    </source>
</evidence>
<dbReference type="CDD" id="cd18760">
    <property type="entry name" value="PIN_MtVapC3-like"/>
    <property type="match status" value="1"/>
</dbReference>
<evidence type="ECO:0000256" key="4">
    <source>
        <dbReference type="ARBA" id="ARBA00022801"/>
    </source>
</evidence>
<dbReference type="PANTHER" id="PTHR42740:SF1">
    <property type="entry name" value="RIBONUCLEASE VAPC3"/>
    <property type="match status" value="1"/>
</dbReference>
<evidence type="ECO:0000313" key="8">
    <source>
        <dbReference type="Proteomes" id="UP000672039"/>
    </source>
</evidence>
<gene>
    <name evidence="7" type="ORF">J9253_03630</name>
</gene>
<proteinExistence type="predicted"/>
<dbReference type="RefSeq" id="WP_210223347.1">
    <property type="nucleotide sequence ID" value="NZ_CP072801.1"/>
</dbReference>
<dbReference type="PANTHER" id="PTHR42740">
    <property type="entry name" value="RIBONUCLEASE VAPC3"/>
    <property type="match status" value="1"/>
</dbReference>
<dbReference type="SUPFAM" id="SSF88723">
    <property type="entry name" value="PIN domain-like"/>
    <property type="match status" value="1"/>
</dbReference>
<dbReference type="Proteomes" id="UP000672039">
    <property type="component" value="Chromosome"/>
</dbReference>
<keyword evidence="2" id="KW-0540">Nuclease</keyword>
<feature type="domain" description="PIN" evidence="6">
    <location>
        <begin position="2"/>
        <end position="117"/>
    </location>
</feature>
<organism evidence="7 8">
    <name type="scientific">Thiothrix litoralis</name>
    <dbReference type="NCBI Taxonomy" id="2891210"/>
    <lineage>
        <taxon>Bacteria</taxon>
        <taxon>Pseudomonadati</taxon>
        <taxon>Pseudomonadota</taxon>
        <taxon>Gammaproteobacteria</taxon>
        <taxon>Thiotrichales</taxon>
        <taxon>Thiotrichaceae</taxon>
        <taxon>Thiothrix</taxon>
    </lineage>
</organism>
<evidence type="ECO:0000259" key="6">
    <source>
        <dbReference type="Pfam" id="PF01850"/>
    </source>
</evidence>
<evidence type="ECO:0000256" key="2">
    <source>
        <dbReference type="ARBA" id="ARBA00022722"/>
    </source>
</evidence>
<protein>
    <submittedName>
        <fullName evidence="7">PIN domain nuclease</fullName>
    </submittedName>
</protein>
<dbReference type="Pfam" id="PF01850">
    <property type="entry name" value="PIN"/>
    <property type="match status" value="1"/>
</dbReference>
<evidence type="ECO:0000256" key="3">
    <source>
        <dbReference type="ARBA" id="ARBA00022723"/>
    </source>
</evidence>
<keyword evidence="8" id="KW-1185">Reference proteome</keyword>
<dbReference type="InterPro" id="IPR051749">
    <property type="entry name" value="PINc/VapC_TA_RNase"/>
</dbReference>
<evidence type="ECO:0000313" key="7">
    <source>
        <dbReference type="EMBL" id="QTR47047.1"/>
    </source>
</evidence>
<accession>A0ABX7WU38</accession>
<keyword evidence="3" id="KW-0479">Metal-binding</keyword>
<dbReference type="EMBL" id="CP072801">
    <property type="protein sequence ID" value="QTR47047.1"/>
    <property type="molecule type" value="Genomic_DNA"/>
</dbReference>
<dbReference type="InterPro" id="IPR029060">
    <property type="entry name" value="PIN-like_dom_sf"/>
</dbReference>